<accession>A0ACC2RL25</accession>
<comment type="caution">
    <text evidence="1">The sequence shown here is derived from an EMBL/GenBank/DDBJ whole genome shotgun (WGS) entry which is preliminary data.</text>
</comment>
<dbReference type="Proteomes" id="UP001165960">
    <property type="component" value="Unassembled WGS sequence"/>
</dbReference>
<sequence>MVVGKAIQKIQVQNILLLVNQEIIRARVANISGMLGLVFLLFKVVVAGRGRVVVLNDPSDCGSCSFGAGNFGAWVALNPYEFRSSWVCGICLEVKDIETGNAAVARVSDFCPNCNENELGIGGQVALELESTTGEVTWRQVRCPDSDNVVYKWRFGSNQVAAQFVVLNHAEGIMSIEAAQSNKTEFKVLDRTYDNYFILFDLNSPFVLRLNGTFGSSFVENSLSISGWTGYSLGNGQF</sequence>
<protein>
    <submittedName>
        <fullName evidence="1">Uncharacterized protein</fullName>
    </submittedName>
</protein>
<evidence type="ECO:0000313" key="1">
    <source>
        <dbReference type="EMBL" id="KAJ9050805.1"/>
    </source>
</evidence>
<reference evidence="1" key="1">
    <citation type="submission" date="2022-04" db="EMBL/GenBank/DDBJ databases">
        <title>Genome of the entomopathogenic fungus Entomophthora muscae.</title>
        <authorList>
            <person name="Elya C."/>
            <person name="Lovett B.R."/>
            <person name="Lee E."/>
            <person name="Macias A.M."/>
            <person name="Hajek A.E."/>
            <person name="De Bivort B.L."/>
            <person name="Kasson M.T."/>
            <person name="De Fine Licht H.H."/>
            <person name="Stajich J.E."/>
        </authorList>
    </citation>
    <scope>NUCLEOTIDE SEQUENCE</scope>
    <source>
        <strain evidence="1">Berkeley</strain>
    </source>
</reference>
<gene>
    <name evidence="1" type="ORF">DSO57_1010805</name>
</gene>
<organism evidence="1 2">
    <name type="scientific">Entomophthora muscae</name>
    <dbReference type="NCBI Taxonomy" id="34485"/>
    <lineage>
        <taxon>Eukaryota</taxon>
        <taxon>Fungi</taxon>
        <taxon>Fungi incertae sedis</taxon>
        <taxon>Zoopagomycota</taxon>
        <taxon>Entomophthoromycotina</taxon>
        <taxon>Entomophthoromycetes</taxon>
        <taxon>Entomophthorales</taxon>
        <taxon>Entomophthoraceae</taxon>
        <taxon>Entomophthora</taxon>
    </lineage>
</organism>
<name>A0ACC2RL25_9FUNG</name>
<keyword evidence="2" id="KW-1185">Reference proteome</keyword>
<proteinExistence type="predicted"/>
<evidence type="ECO:0000313" key="2">
    <source>
        <dbReference type="Proteomes" id="UP001165960"/>
    </source>
</evidence>
<dbReference type="EMBL" id="QTSX02007136">
    <property type="protein sequence ID" value="KAJ9050805.1"/>
    <property type="molecule type" value="Genomic_DNA"/>
</dbReference>